<dbReference type="InterPro" id="IPR009797">
    <property type="entry name" value="DUF1367"/>
</dbReference>
<sequence length="197" mass="22326">MAQLSLVKSPGGILVPSTPDTRDYLNRLSVGAVIYADFKKARNAAFHRKFFSLLNLGFEYWQPSGGAISPSDRSLVNGFVKWVAYYAGHESTLQELAEQYLNDMAERRAENISAVKSFEVFRGWVTMEAGFYVTFHMPDSTLRREPKSISFAKMDDLTFSELYKSALNVLWNYMLYRTFPTKQAAENAAAQLLEYAA</sequence>
<evidence type="ECO:0000313" key="2">
    <source>
        <dbReference type="Proteomes" id="UP000276061"/>
    </source>
</evidence>
<dbReference type="AlphaFoldDB" id="A0A3N0G5F3"/>
<dbReference type="EMBL" id="RJLR01000012">
    <property type="protein sequence ID" value="RNM07723.1"/>
    <property type="molecule type" value="Genomic_DNA"/>
</dbReference>
<evidence type="ECO:0000313" key="1">
    <source>
        <dbReference type="EMBL" id="RNM07723.1"/>
    </source>
</evidence>
<protein>
    <submittedName>
        <fullName evidence="1">DUF1367 family protein</fullName>
    </submittedName>
</protein>
<comment type="caution">
    <text evidence="1">The sequence shown here is derived from an EMBL/GenBank/DDBJ whole genome shotgun (WGS) entry which is preliminary data.</text>
</comment>
<gene>
    <name evidence="1" type="ORF">EF878_07240</name>
</gene>
<dbReference type="Pfam" id="PF07105">
    <property type="entry name" value="DUF1367"/>
    <property type="match status" value="1"/>
</dbReference>
<dbReference type="OrthoDB" id="1442247at2"/>
<organism evidence="1 2">
    <name type="scientific">Dickeya undicola</name>
    <dbReference type="NCBI Taxonomy" id="1577887"/>
    <lineage>
        <taxon>Bacteria</taxon>
        <taxon>Pseudomonadati</taxon>
        <taxon>Pseudomonadota</taxon>
        <taxon>Gammaproteobacteria</taxon>
        <taxon>Enterobacterales</taxon>
        <taxon>Pectobacteriaceae</taxon>
        <taxon>Dickeya</taxon>
    </lineage>
</organism>
<dbReference type="Proteomes" id="UP000276061">
    <property type="component" value="Unassembled WGS sequence"/>
</dbReference>
<reference evidence="1 2" key="1">
    <citation type="submission" date="2018-11" db="EMBL/GenBank/DDBJ databases">
        <title>Characterization of surface water Dickeya isolates.</title>
        <authorList>
            <person name="Van Gijsegem F."/>
            <person name="Pedron J."/>
        </authorList>
    </citation>
    <scope>NUCLEOTIDE SEQUENCE [LARGE SCALE GENOMIC DNA]</scope>
    <source>
        <strain evidence="1 2">FVG1-MFV-O17</strain>
    </source>
</reference>
<proteinExistence type="predicted"/>
<dbReference type="RefSeq" id="WP_123252350.1">
    <property type="nucleotide sequence ID" value="NZ_RJLR01000012.1"/>
</dbReference>
<name>A0A3N0G5F3_9GAMM</name>
<accession>A0A3N0G5F3</accession>